<dbReference type="PIRSF" id="PIRSF026802">
    <property type="entry name" value="UCP026802"/>
    <property type="match status" value="1"/>
</dbReference>
<dbReference type="OrthoDB" id="227825at2157"/>
<keyword evidence="2" id="KW-1185">Reference proteome</keyword>
<dbReference type="Pfam" id="PF04283">
    <property type="entry name" value="CheF-arch"/>
    <property type="match status" value="1"/>
</dbReference>
<dbReference type="PANTHER" id="PTHR42201:SF1">
    <property type="entry name" value="TAXIS PROTEIN"/>
    <property type="match status" value="1"/>
</dbReference>
<sequence length="298" mass="34289">MGSSEKKLFDMIGGYIHPLIKGNTRRVDAKWVKGKIILTNKNLWLVNKKGRKKIKLKSMKEIGGQFNLNQEVLKQGDYVGIVYKKNGERTVSLITSMKDSELKKFKRILLKYFADNKIVVVKDPVKKGGVLQDDTKWKKAKTTLKKQSMHFVDEDGNILNLNLENVQNISMEFKDFKGEEKDTLVIERINDEGVSVVSYIYAPKVTLSVINNFIKESFEKHVKSEIELDQKEKEIIMALYSGISPFDIPDFIGVDVDKVEEIYERLVEINALNEIRKRREVELTTRGRNLASKVMGEE</sequence>
<reference evidence="1 2" key="1">
    <citation type="submission" date="2016-12" db="EMBL/GenBank/DDBJ databases">
        <title>Discovery of methanogenic haloarchaea.</title>
        <authorList>
            <person name="Sorokin D.Y."/>
            <person name="Makarova K.S."/>
            <person name="Abbas B."/>
            <person name="Ferrer M."/>
            <person name="Golyshin P.N."/>
        </authorList>
    </citation>
    <scope>NUCLEOTIDE SEQUENCE [LARGE SCALE GENOMIC DNA]</scope>
    <source>
        <strain evidence="1">AMET1</strain>
    </source>
</reference>
<dbReference type="Proteomes" id="UP000195137">
    <property type="component" value="Unassembled WGS sequence"/>
</dbReference>
<dbReference type="RefSeq" id="WP_086637770.1">
    <property type="nucleotide sequence ID" value="NZ_MRZU01000004.1"/>
</dbReference>
<evidence type="ECO:0000313" key="2">
    <source>
        <dbReference type="Proteomes" id="UP000195137"/>
    </source>
</evidence>
<accession>A0A1Y3GAM5</accession>
<gene>
    <name evidence="1" type="ORF">AMET1_1421</name>
</gene>
<dbReference type="PANTHER" id="PTHR42201">
    <property type="entry name" value="TAXIS PROTEIN"/>
    <property type="match status" value="1"/>
</dbReference>
<dbReference type="GO" id="GO:0006935">
    <property type="term" value="P:chemotaxis"/>
    <property type="evidence" value="ECO:0007669"/>
    <property type="project" value="InterPro"/>
</dbReference>
<evidence type="ECO:0000313" key="1">
    <source>
        <dbReference type="EMBL" id="OUJ18502.1"/>
    </source>
</evidence>
<name>A0A1Y3GAM5_9EURY</name>
<dbReference type="EMBL" id="MRZU01000004">
    <property type="protein sequence ID" value="OUJ18502.1"/>
    <property type="molecule type" value="Genomic_DNA"/>
</dbReference>
<dbReference type="InterPro" id="IPR007381">
    <property type="entry name" value="CheF1/F2"/>
</dbReference>
<organism evidence="1 2">
    <name type="scientific">Methanonatronarchaeum thermophilum</name>
    <dbReference type="NCBI Taxonomy" id="1927129"/>
    <lineage>
        <taxon>Archaea</taxon>
        <taxon>Methanobacteriati</taxon>
        <taxon>Methanobacteriota</taxon>
        <taxon>Methanonatronarchaeia</taxon>
        <taxon>Methanonatronarchaeales</taxon>
        <taxon>Methanonatronarchaeaceae</taxon>
        <taxon>Methanonatronarchaeum</taxon>
    </lineage>
</organism>
<proteinExistence type="predicted"/>
<comment type="caution">
    <text evidence="1">The sequence shown here is derived from an EMBL/GenBank/DDBJ whole genome shotgun (WGS) entry which is preliminary data.</text>
</comment>
<dbReference type="AlphaFoldDB" id="A0A1Y3GAM5"/>
<protein>
    <submittedName>
        <fullName evidence="1">Chemotaxis system protein containing CheF-like and HTH domain, archaellum-associated</fullName>
    </submittedName>
</protein>